<dbReference type="InterPro" id="IPR046537">
    <property type="entry name" value="DUF6602"/>
</dbReference>
<dbReference type="EMBL" id="BAAAET010000004">
    <property type="protein sequence ID" value="GAA0698905.1"/>
    <property type="molecule type" value="Genomic_DNA"/>
</dbReference>
<feature type="domain" description="DUF6602" evidence="1">
    <location>
        <begin position="63"/>
        <end position="159"/>
    </location>
</feature>
<accession>A0ABN1I982</accession>
<name>A0ABN1I982_9GAMM</name>
<comment type="caution">
    <text evidence="2">The sequence shown here is derived from an EMBL/GenBank/DDBJ whole genome shotgun (WGS) entry which is preliminary data.</text>
</comment>
<dbReference type="RefSeq" id="WP_343807593.1">
    <property type="nucleotide sequence ID" value="NZ_BAAAET010000004.1"/>
</dbReference>
<evidence type="ECO:0000259" key="1">
    <source>
        <dbReference type="Pfam" id="PF20247"/>
    </source>
</evidence>
<sequence length="335" mass="37407">MREAVEEFGPPKDSPEWLQFFQDLYLAERASWPEIKAVAFDQIEKHEAWLLSECERIKKRLSTFDPGTAGDAGEEAWAKLLREMLPGLRVVTKGVIYGPKAGQRSPQMDIVVLDPACPSSLDAGKEYPLDYVVAAFECKLTLSLANVAEAMATKRTLKQFASAAAHSGATKPIIPYGILALSHRIENKVKRPLNSVRQGLEKTLVLLEHPDEMLDFVVVVGEFCFVARKSVNYRDGESAAHVVGCYEFVDQDPPKTPPGANALGWFVLNMMQRLTLVRRELESSVRFHNVMDDGVDDCSCGKEWPADAVFSAHLLERMSRGIFDPEVLGYENYLD</sequence>
<keyword evidence="3" id="KW-1185">Reference proteome</keyword>
<protein>
    <recommendedName>
        <fullName evidence="1">DUF6602 domain-containing protein</fullName>
    </recommendedName>
</protein>
<proteinExistence type="predicted"/>
<evidence type="ECO:0000313" key="2">
    <source>
        <dbReference type="EMBL" id="GAA0698905.1"/>
    </source>
</evidence>
<evidence type="ECO:0000313" key="3">
    <source>
        <dbReference type="Proteomes" id="UP001499915"/>
    </source>
</evidence>
<organism evidence="2 3">
    <name type="scientific">Marinobacterium maritimum</name>
    <dbReference type="NCBI Taxonomy" id="500162"/>
    <lineage>
        <taxon>Bacteria</taxon>
        <taxon>Pseudomonadati</taxon>
        <taxon>Pseudomonadota</taxon>
        <taxon>Gammaproteobacteria</taxon>
        <taxon>Oceanospirillales</taxon>
        <taxon>Oceanospirillaceae</taxon>
        <taxon>Marinobacterium</taxon>
    </lineage>
</organism>
<dbReference type="CDD" id="cd21173">
    <property type="entry name" value="NucC-like"/>
    <property type="match status" value="1"/>
</dbReference>
<dbReference type="Pfam" id="PF20247">
    <property type="entry name" value="DUF6602"/>
    <property type="match status" value="1"/>
</dbReference>
<gene>
    <name evidence="2" type="ORF">GCM10009104_29390</name>
</gene>
<reference evidence="2 3" key="1">
    <citation type="journal article" date="2019" name="Int. J. Syst. Evol. Microbiol.">
        <title>The Global Catalogue of Microorganisms (GCM) 10K type strain sequencing project: providing services to taxonomists for standard genome sequencing and annotation.</title>
        <authorList>
            <consortium name="The Broad Institute Genomics Platform"/>
            <consortium name="The Broad Institute Genome Sequencing Center for Infectious Disease"/>
            <person name="Wu L."/>
            <person name="Ma J."/>
        </authorList>
    </citation>
    <scope>NUCLEOTIDE SEQUENCE [LARGE SCALE GENOMIC DNA]</scope>
    <source>
        <strain evidence="2 3">JCM 15134</strain>
    </source>
</reference>
<dbReference type="Proteomes" id="UP001499915">
    <property type="component" value="Unassembled WGS sequence"/>
</dbReference>